<dbReference type="HOGENOM" id="CLU_069356_15_10_11"/>
<evidence type="ECO:0000313" key="8">
    <source>
        <dbReference type="Proteomes" id="UP000002247"/>
    </source>
</evidence>
<dbReference type="PRINTS" id="PR00455">
    <property type="entry name" value="HTHTETR"/>
</dbReference>
<evidence type="ECO:0000256" key="1">
    <source>
        <dbReference type="ARBA" id="ARBA00022491"/>
    </source>
</evidence>
<dbReference type="Pfam" id="PF00440">
    <property type="entry name" value="TetR_N"/>
    <property type="match status" value="1"/>
</dbReference>
<gene>
    <name evidence="7" type="ordered locus">Srot_1240</name>
</gene>
<evidence type="ECO:0000256" key="5">
    <source>
        <dbReference type="PROSITE-ProRule" id="PRU00335"/>
    </source>
</evidence>
<dbReference type="Proteomes" id="UP000002247">
    <property type="component" value="Chromosome"/>
</dbReference>
<dbReference type="KEGG" id="srt:Srot_1240"/>
<accession>D6ZFI6</accession>
<evidence type="ECO:0000256" key="3">
    <source>
        <dbReference type="ARBA" id="ARBA00023125"/>
    </source>
</evidence>
<reference evidence="7 8" key="1">
    <citation type="journal article" date="2010" name="Stand. Genomic Sci.">
        <title>Complete genome sequence of Segniliparus rotundus type strain (CDC 1076).</title>
        <authorList>
            <person name="Sikorski J."/>
            <person name="Lapidus A."/>
            <person name="Copeland A."/>
            <person name="Misra M."/>
            <person name="Glavina Del Rio T."/>
            <person name="Nolan M."/>
            <person name="Lucas S."/>
            <person name="Chen F."/>
            <person name="Tice H."/>
            <person name="Cheng J.F."/>
            <person name="Jando M."/>
            <person name="Schneider S."/>
            <person name="Bruce D."/>
            <person name="Goodwin L."/>
            <person name="Pitluck S."/>
            <person name="Liolios K."/>
            <person name="Mikhailova N."/>
            <person name="Pati A."/>
            <person name="Ivanova N."/>
            <person name="Mavromatis K."/>
            <person name="Chen A."/>
            <person name="Palaniappan K."/>
            <person name="Chertkov O."/>
            <person name="Land M."/>
            <person name="Hauser L."/>
            <person name="Chang Y.J."/>
            <person name="Jeffries C.D."/>
            <person name="Brettin T."/>
            <person name="Detter J.C."/>
            <person name="Han C."/>
            <person name="Rohde M."/>
            <person name="Goker M."/>
            <person name="Bristow J."/>
            <person name="Eisen J.A."/>
            <person name="Markowitz V."/>
            <person name="Hugenholtz P."/>
            <person name="Kyrpides N.C."/>
            <person name="Klenk H.P."/>
        </authorList>
    </citation>
    <scope>NUCLEOTIDE SEQUENCE [LARGE SCALE GENOMIC DNA]</scope>
    <source>
        <strain evidence="8">ATCC BAA-972 / CDC 1076 / CIP 108378 / DSM 44985 / JCM 13578</strain>
    </source>
</reference>
<dbReference type="InterPro" id="IPR009057">
    <property type="entry name" value="Homeodomain-like_sf"/>
</dbReference>
<keyword evidence="2" id="KW-0805">Transcription regulation</keyword>
<name>D6ZFI6_SEGRD</name>
<dbReference type="GO" id="GO:0003700">
    <property type="term" value="F:DNA-binding transcription factor activity"/>
    <property type="evidence" value="ECO:0007669"/>
    <property type="project" value="TreeGrafter"/>
</dbReference>
<dbReference type="InterPro" id="IPR036271">
    <property type="entry name" value="Tet_transcr_reg_TetR-rel_C_sf"/>
</dbReference>
<dbReference type="Pfam" id="PF13977">
    <property type="entry name" value="TetR_C_6"/>
    <property type="match status" value="1"/>
</dbReference>
<dbReference type="InterPro" id="IPR001647">
    <property type="entry name" value="HTH_TetR"/>
</dbReference>
<dbReference type="SUPFAM" id="SSF48498">
    <property type="entry name" value="Tetracyclin repressor-like, C-terminal domain"/>
    <property type="match status" value="1"/>
</dbReference>
<dbReference type="AlphaFoldDB" id="D6ZFI6"/>
<dbReference type="STRING" id="640132.Srot_1240"/>
<keyword evidence="4" id="KW-0804">Transcription</keyword>
<dbReference type="PANTHER" id="PTHR30055:SF234">
    <property type="entry name" value="HTH-TYPE TRANSCRIPTIONAL REGULATOR BETI"/>
    <property type="match status" value="1"/>
</dbReference>
<dbReference type="SUPFAM" id="SSF46689">
    <property type="entry name" value="Homeodomain-like"/>
    <property type="match status" value="1"/>
</dbReference>
<dbReference type="PROSITE" id="PS50977">
    <property type="entry name" value="HTH_TETR_2"/>
    <property type="match status" value="1"/>
</dbReference>
<organism evidence="7 8">
    <name type="scientific">Segniliparus rotundus (strain ATCC BAA-972 / CDC 1076 / CIP 108378 / DSM 44985 / JCM 13578)</name>
    <dbReference type="NCBI Taxonomy" id="640132"/>
    <lineage>
        <taxon>Bacteria</taxon>
        <taxon>Bacillati</taxon>
        <taxon>Actinomycetota</taxon>
        <taxon>Actinomycetes</taxon>
        <taxon>Mycobacteriales</taxon>
        <taxon>Segniliparaceae</taxon>
        <taxon>Segniliparus</taxon>
    </lineage>
</organism>
<dbReference type="PANTHER" id="PTHR30055">
    <property type="entry name" value="HTH-TYPE TRANSCRIPTIONAL REGULATOR RUTR"/>
    <property type="match status" value="1"/>
</dbReference>
<evidence type="ECO:0000259" key="6">
    <source>
        <dbReference type="PROSITE" id="PS50977"/>
    </source>
</evidence>
<sequence length="192" mass="21016">MESQYGRIVAAMADLLAQGGFDAVSVRRVATRAGVSIGSVQHHFPTKDLMLQAANDQLGGVFMERLHQEAAEEKPPEERLRGAVLALVNPDPAHRKLSVLWALRMARAAVDEPTARRHRYDRAAVEKLLAQLLVESRPNICEEHAKNRAATLLAVADGLACAIVVEPARMPPERAVELIDAALRVALDERQP</sequence>
<dbReference type="GO" id="GO:0000976">
    <property type="term" value="F:transcription cis-regulatory region binding"/>
    <property type="evidence" value="ECO:0007669"/>
    <property type="project" value="TreeGrafter"/>
</dbReference>
<evidence type="ECO:0000256" key="4">
    <source>
        <dbReference type="ARBA" id="ARBA00023163"/>
    </source>
</evidence>
<keyword evidence="8" id="KW-1185">Reference proteome</keyword>
<protein>
    <submittedName>
        <fullName evidence="7">Transcriptional regulator, TetR family</fullName>
    </submittedName>
</protein>
<keyword evidence="3 5" id="KW-0238">DNA-binding</keyword>
<dbReference type="Gene3D" id="1.10.357.10">
    <property type="entry name" value="Tetracycline Repressor, domain 2"/>
    <property type="match status" value="1"/>
</dbReference>
<proteinExistence type="predicted"/>
<dbReference type="InterPro" id="IPR050109">
    <property type="entry name" value="HTH-type_TetR-like_transc_reg"/>
</dbReference>
<dbReference type="EMBL" id="CP001958">
    <property type="protein sequence ID" value="ADG97710.1"/>
    <property type="molecule type" value="Genomic_DNA"/>
</dbReference>
<dbReference type="eggNOG" id="COG1309">
    <property type="taxonomic scope" value="Bacteria"/>
</dbReference>
<feature type="DNA-binding region" description="H-T-H motif" evidence="5">
    <location>
        <begin position="25"/>
        <end position="44"/>
    </location>
</feature>
<evidence type="ECO:0000313" key="7">
    <source>
        <dbReference type="EMBL" id="ADG97710.1"/>
    </source>
</evidence>
<dbReference type="InterPro" id="IPR039538">
    <property type="entry name" value="BetI_C"/>
</dbReference>
<feature type="domain" description="HTH tetR-type" evidence="6">
    <location>
        <begin position="2"/>
        <end position="62"/>
    </location>
</feature>
<dbReference type="RefSeq" id="WP_013138166.1">
    <property type="nucleotide sequence ID" value="NC_014168.1"/>
</dbReference>
<evidence type="ECO:0000256" key="2">
    <source>
        <dbReference type="ARBA" id="ARBA00023015"/>
    </source>
</evidence>
<keyword evidence="1" id="KW-0678">Repressor</keyword>